<dbReference type="SUPFAM" id="SSF48371">
    <property type="entry name" value="ARM repeat"/>
    <property type="match status" value="1"/>
</dbReference>
<evidence type="ECO:0000256" key="2">
    <source>
        <dbReference type="ARBA" id="ARBA00034736"/>
    </source>
</evidence>
<dbReference type="STRING" id="154538.A0A1M2VA66"/>
<protein>
    <submittedName>
        <fullName evidence="4">Pyridoxal reductase</fullName>
    </submittedName>
</protein>
<dbReference type="InterPro" id="IPR023210">
    <property type="entry name" value="NADP_OxRdtase_dom"/>
</dbReference>
<dbReference type="EMBL" id="MNAD01001540">
    <property type="protein sequence ID" value="OJT04425.1"/>
    <property type="molecule type" value="Genomic_DNA"/>
</dbReference>
<comment type="caution">
    <text evidence="4">The sequence shown here is derived from an EMBL/GenBank/DDBJ whole genome shotgun (WGS) entry which is preliminary data.</text>
</comment>
<accession>A0A1M2VA66</accession>
<dbReference type="GO" id="GO:0005737">
    <property type="term" value="C:cytoplasm"/>
    <property type="evidence" value="ECO:0007669"/>
    <property type="project" value="TreeGrafter"/>
</dbReference>
<comment type="similarity">
    <text evidence="2">Belongs to the TTI2 family.</text>
</comment>
<dbReference type="GO" id="GO:0110078">
    <property type="term" value="C:TTT Hsp90 cochaperone complex"/>
    <property type="evidence" value="ECO:0007669"/>
    <property type="project" value="InterPro"/>
</dbReference>
<dbReference type="Gene3D" id="3.20.20.100">
    <property type="entry name" value="NADP-dependent oxidoreductase domain"/>
    <property type="match status" value="1"/>
</dbReference>
<dbReference type="AlphaFoldDB" id="A0A1M2VA66"/>
<reference evidence="4 5" key="1">
    <citation type="submission" date="2016-10" db="EMBL/GenBank/DDBJ databases">
        <title>Genome sequence of the basidiomycete white-rot fungus Trametes pubescens.</title>
        <authorList>
            <person name="Makela M.R."/>
            <person name="Granchi Z."/>
            <person name="Peng M."/>
            <person name="De Vries R.P."/>
            <person name="Grigoriev I."/>
            <person name="Riley R."/>
            <person name="Hilden K."/>
        </authorList>
    </citation>
    <scope>NUCLEOTIDE SEQUENCE [LARGE SCALE GENOMIC DNA]</scope>
    <source>
        <strain evidence="4 5">FBCC735</strain>
    </source>
</reference>
<feature type="domain" description="NADP-dependent oxidoreductase" evidence="3">
    <location>
        <begin position="460"/>
        <end position="754"/>
    </location>
</feature>
<keyword evidence="1" id="KW-0560">Oxidoreductase</keyword>
<organism evidence="4 5">
    <name type="scientific">Trametes pubescens</name>
    <name type="common">White-rot fungus</name>
    <dbReference type="NCBI Taxonomy" id="154538"/>
    <lineage>
        <taxon>Eukaryota</taxon>
        <taxon>Fungi</taxon>
        <taxon>Dikarya</taxon>
        <taxon>Basidiomycota</taxon>
        <taxon>Agaricomycotina</taxon>
        <taxon>Agaricomycetes</taxon>
        <taxon>Polyporales</taxon>
        <taxon>Polyporaceae</taxon>
        <taxon>Trametes</taxon>
    </lineage>
</organism>
<dbReference type="CDD" id="cd19077">
    <property type="entry name" value="AKR_AKR8A1-2"/>
    <property type="match status" value="1"/>
</dbReference>
<name>A0A1M2VA66_TRAPU</name>
<evidence type="ECO:0000256" key="1">
    <source>
        <dbReference type="ARBA" id="ARBA00023002"/>
    </source>
</evidence>
<dbReference type="Pfam" id="PF00248">
    <property type="entry name" value="Aldo_ket_red"/>
    <property type="match status" value="1"/>
</dbReference>
<dbReference type="InterPro" id="IPR050791">
    <property type="entry name" value="Aldo-Keto_reductase"/>
</dbReference>
<dbReference type="OrthoDB" id="6417021at2759"/>
<sequence length="776" mass="86028">MEDQASAAQQHVKELRVPREFAKYDDQSEPEVIVRLEQWKQRACDVLLALRDSLRTQEDITVSTQAAVVYATAAFDGEGLWVLDSSRETARDVLSSFEKPSTDLLECILRDSVKPVFALNPHPNINADTGRKLPHAAGGALGQLDYLEGQEWKSHPELYNVLSWSLRHADDRTIERLWHMFVPPIMTYLDDYQAAYKLKGVDLVLQLLKNTPAHLLRRTGMDVLLATSLKTCLTFLHNSETPELIRRAVTAYLRLVESTTSPGSASRFDQLCSLLGDSIIGNVWVYASREPDTLQASLDAIPEIVEALDIGTARYLKALIPQLVLPLIPAPENDTSVAYKLASTRALSAVIRMCTPRIPQRRGAILEAVLKCWVDLSDRSISDADSSTFKDELRSVCAALTSACRPLVPQLDAELQRLLALDPEMFGPLLGPYTVQSAQSMVKTANLGGTAKDVVVAKVAHGLMSMTRVDVVPDEQAFEAIKGGIDALPPGVKMMLNSSEFYDINWGTTNLELLARFYEKYPDYADKTFLSVKGGAVSKYVMSCKREDLRRSVDKCIAALRGTKKIDLFQPARLDREVSVEDTMHTLVEMLHEGKFDHIGLSECRADTLRRAHAIYPVSVVEIEVSPMVYEEETKRVIATCAELDVALAAYSPLAHGMTAGIIKQREDFTGLFAAMTRVQGENWDYTRRLIDAFTSLAPKKGCTPAQLSIAWVGSLGDKVIPLPGSTRMERTLENLYGADVELSPEDLADIARVMEENPLRGDRGYGDAIDLKLWG</sequence>
<dbReference type="InterPro" id="IPR036812">
    <property type="entry name" value="NAD(P)_OxRdtase_dom_sf"/>
</dbReference>
<dbReference type="SUPFAM" id="SSF51430">
    <property type="entry name" value="NAD(P)-linked oxidoreductase"/>
    <property type="match status" value="1"/>
</dbReference>
<dbReference type="InterPro" id="IPR016024">
    <property type="entry name" value="ARM-type_fold"/>
</dbReference>
<evidence type="ECO:0000313" key="5">
    <source>
        <dbReference type="Proteomes" id="UP000184267"/>
    </source>
</evidence>
<evidence type="ECO:0000259" key="3">
    <source>
        <dbReference type="Pfam" id="PF00248"/>
    </source>
</evidence>
<dbReference type="PANTHER" id="PTHR43625">
    <property type="entry name" value="AFLATOXIN B1 ALDEHYDE REDUCTASE"/>
    <property type="match status" value="1"/>
</dbReference>
<keyword evidence="5" id="KW-1185">Reference proteome</keyword>
<dbReference type="Pfam" id="PF10521">
    <property type="entry name" value="Tti2"/>
    <property type="match status" value="1"/>
</dbReference>
<evidence type="ECO:0000313" key="4">
    <source>
        <dbReference type="EMBL" id="OJT04425.1"/>
    </source>
</evidence>
<dbReference type="Proteomes" id="UP000184267">
    <property type="component" value="Unassembled WGS sequence"/>
</dbReference>
<dbReference type="PANTHER" id="PTHR43625:SF78">
    <property type="entry name" value="PYRIDOXAL REDUCTASE-RELATED"/>
    <property type="match status" value="1"/>
</dbReference>
<gene>
    <name evidence="4" type="ORF">TRAPUB_4881</name>
</gene>
<proteinExistence type="inferred from homology"/>
<dbReference type="GO" id="GO:0016491">
    <property type="term" value="F:oxidoreductase activity"/>
    <property type="evidence" value="ECO:0007669"/>
    <property type="project" value="UniProtKB-KW"/>
</dbReference>
<dbReference type="InterPro" id="IPR018870">
    <property type="entry name" value="Tti2"/>
</dbReference>